<feature type="domain" description="CMP/dCMP-type deaminase" evidence="1">
    <location>
        <begin position="8"/>
        <end position="133"/>
    </location>
</feature>
<name>A0A420IKK6_9PEZI</name>
<dbReference type="SUPFAM" id="SSF53927">
    <property type="entry name" value="Cytidine deaminase-like"/>
    <property type="match status" value="1"/>
</dbReference>
<dbReference type="EMBL" id="MCBS01023617">
    <property type="protein sequence ID" value="RKF75079.1"/>
    <property type="molecule type" value="Genomic_DNA"/>
</dbReference>
<evidence type="ECO:0000313" key="2">
    <source>
        <dbReference type="EMBL" id="RKF75079.1"/>
    </source>
</evidence>
<dbReference type="GO" id="GO:0003824">
    <property type="term" value="F:catalytic activity"/>
    <property type="evidence" value="ECO:0007669"/>
    <property type="project" value="InterPro"/>
</dbReference>
<dbReference type="PROSITE" id="PS51747">
    <property type="entry name" value="CYT_DCMP_DEAMINASES_2"/>
    <property type="match status" value="1"/>
</dbReference>
<dbReference type="GO" id="GO:0006139">
    <property type="term" value="P:nucleobase-containing compound metabolic process"/>
    <property type="evidence" value="ECO:0007669"/>
    <property type="project" value="UniProtKB-ARBA"/>
</dbReference>
<comment type="caution">
    <text evidence="2">The sequence shown here is derived from an EMBL/GenBank/DDBJ whole genome shotgun (WGS) entry which is preliminary data.</text>
</comment>
<sequence length="166" mass="17949">MGETLSPISHADYMQKALELARESPPKPSNFRVGALLVDADADKILSTGFTLEFIGNTHAEQCCLAKLATDFEVSEEDLVNILPKNTVLYTTVEPCSSRLSGAVSCVDRILKLKDKIKTVYVGLTEPKIFVSENNGKNQLEAAGIKVCSITGLETEILEVATAGHH</sequence>
<accession>A0A420IKK6</accession>
<gene>
    <name evidence="2" type="ORF">GcM1_236098</name>
</gene>
<organism evidence="2 3">
    <name type="scientific">Golovinomyces cichoracearum</name>
    <dbReference type="NCBI Taxonomy" id="62708"/>
    <lineage>
        <taxon>Eukaryota</taxon>
        <taxon>Fungi</taxon>
        <taxon>Dikarya</taxon>
        <taxon>Ascomycota</taxon>
        <taxon>Pezizomycotina</taxon>
        <taxon>Leotiomycetes</taxon>
        <taxon>Erysiphales</taxon>
        <taxon>Erysiphaceae</taxon>
        <taxon>Golovinomyces</taxon>
    </lineage>
</organism>
<protein>
    <submittedName>
        <fullName evidence="2">Bifunctional protein RIB2</fullName>
    </submittedName>
</protein>
<reference evidence="2 3" key="1">
    <citation type="journal article" date="2018" name="BMC Genomics">
        <title>Comparative genome analyses reveal sequence features reflecting distinct modes of host-adaptation between dicot and monocot powdery mildew.</title>
        <authorList>
            <person name="Wu Y."/>
            <person name="Ma X."/>
            <person name="Pan Z."/>
            <person name="Kale S.D."/>
            <person name="Song Y."/>
            <person name="King H."/>
            <person name="Zhang Q."/>
            <person name="Presley C."/>
            <person name="Deng X."/>
            <person name="Wei C.I."/>
            <person name="Xiao S."/>
        </authorList>
    </citation>
    <scope>NUCLEOTIDE SEQUENCE [LARGE SCALE GENOMIC DNA]</scope>
    <source>
        <strain evidence="2">UMSG1</strain>
    </source>
</reference>
<dbReference type="Gene3D" id="3.40.140.10">
    <property type="entry name" value="Cytidine Deaminase, domain 2"/>
    <property type="match status" value="1"/>
</dbReference>
<evidence type="ECO:0000259" key="1">
    <source>
        <dbReference type="PROSITE" id="PS51747"/>
    </source>
</evidence>
<dbReference type="Proteomes" id="UP000285326">
    <property type="component" value="Unassembled WGS sequence"/>
</dbReference>
<dbReference type="Pfam" id="PF18785">
    <property type="entry name" value="Inv-AAD"/>
    <property type="match status" value="1"/>
</dbReference>
<proteinExistence type="predicted"/>
<dbReference type="AlphaFoldDB" id="A0A420IKK6"/>
<dbReference type="InterPro" id="IPR002125">
    <property type="entry name" value="CMP_dCMP_dom"/>
</dbReference>
<evidence type="ECO:0000313" key="3">
    <source>
        <dbReference type="Proteomes" id="UP000285326"/>
    </source>
</evidence>
<dbReference type="InterPro" id="IPR016193">
    <property type="entry name" value="Cytidine_deaminase-like"/>
</dbReference>